<evidence type="ECO:0000313" key="2">
    <source>
        <dbReference type="EMBL" id="EEQ09728.1"/>
    </source>
</evidence>
<keyword evidence="3" id="KW-1185">Reference proteome</keyword>
<evidence type="ECO:0000256" key="1">
    <source>
        <dbReference type="SAM" id="MobiDB-lite"/>
    </source>
</evidence>
<feature type="region of interest" description="Disordered" evidence="1">
    <location>
        <begin position="22"/>
        <end position="42"/>
    </location>
</feature>
<dbReference type="EMBL" id="AALD02000031">
    <property type="protein sequence ID" value="EEQ09728.1"/>
    <property type="molecule type" value="Genomic_DNA"/>
</dbReference>
<dbReference type="Proteomes" id="UP000003027">
    <property type="component" value="Unassembled WGS sequence"/>
</dbReference>
<reference evidence="2" key="1">
    <citation type="submission" date="2008-12" db="EMBL/GenBank/DDBJ databases">
        <title>Annotation of the Yersinia mollaretii ATCC 43969 genome.</title>
        <authorList>
            <person name="Read T.D."/>
            <person name="Akmal A."/>
            <person name="Bishop-Lilly K."/>
            <person name="Chen P.E."/>
            <person name="Cook C."/>
            <person name="Kiley M.P."/>
            <person name="Lentz S."/>
            <person name="Mateczun A."/>
            <person name="Nagarajan N."/>
            <person name="Nolan N."/>
            <person name="Osborne B.I."/>
            <person name="Pop M."/>
            <person name="Sozhamannan S."/>
            <person name="Stewart A.C."/>
            <person name="Sulakvelidze A."/>
            <person name="Thomason B."/>
            <person name="Willner K."/>
            <person name="Zwick M.E."/>
        </authorList>
    </citation>
    <scope>NUCLEOTIDE SEQUENCE [LARGE SCALE GENOMIC DNA]</scope>
    <source>
        <strain evidence="2">ATCC 43969</strain>
    </source>
</reference>
<organism evidence="2 3">
    <name type="scientific">Yersinia mollaretii (strain ATCC 43969 / DSM 18520 / CIP 103324 / CNY 7263 / WAIP 204)</name>
    <dbReference type="NCBI Taxonomy" id="349967"/>
    <lineage>
        <taxon>Bacteria</taxon>
        <taxon>Pseudomonadati</taxon>
        <taxon>Pseudomonadota</taxon>
        <taxon>Gammaproteobacteria</taxon>
        <taxon>Enterobacterales</taxon>
        <taxon>Yersiniaceae</taxon>
        <taxon>Yersinia</taxon>
    </lineage>
</organism>
<sequence length="42" mass="4775">MLTRFSYCDLLYKLSDMARESAYGRDKRDQKTASGEISVLGV</sequence>
<evidence type="ECO:0000313" key="3">
    <source>
        <dbReference type="Proteomes" id="UP000003027"/>
    </source>
</evidence>
<proteinExistence type="predicted"/>
<protein>
    <submittedName>
        <fullName evidence="2">Uncharacterized protein</fullName>
    </submittedName>
</protein>
<comment type="caution">
    <text evidence="2">The sequence shown here is derived from an EMBL/GenBank/DDBJ whole genome shotgun (WGS) entry which is preliminary data.</text>
</comment>
<name>A0ABP2EDD8_YERMW</name>
<accession>A0ABP2EDD8</accession>
<gene>
    <name evidence="2" type="ORF">ymoll0001_6640</name>
</gene>
<feature type="compositionally biased region" description="Basic and acidic residues" evidence="1">
    <location>
        <begin position="22"/>
        <end position="31"/>
    </location>
</feature>